<dbReference type="PANTHER" id="PTHR42085">
    <property type="entry name" value="F-BOX DOMAIN-CONTAINING PROTEIN"/>
    <property type="match status" value="1"/>
</dbReference>
<sequence length="370" mass="41963">MFGNLLNRSAPTPATRPEGSAPASEPAEPRYPKRKRAEVHYDYEDAGDTDNDSELEYVPVKRARNTRPLPKHKIFPFMSLPAELRNRIYEECIPSPTKLPERYDGNREGIWLRFKKRSYKRSIGYVPLIEEDELDRIQHGGIFARPALRLPTGRGHGNRGGNRGGNDHDNSESESEELKAGPITFGFNILATSKKMYDEAAPMIYAQPLVFTDVDGLFAFAAKLSPRTAKLIRSIEIRSWTPTRSRKSKGYNAIAMLAAKGVTNLTSLFINCYMGYFINRLSRNFGPPWGGRQRKDTPTPKKIARKVYRDCHLWLEAMGSTHGDLYKGVEVLQLSGEMFTGGGGTWEDVEDEDKAMYKQELRRLLRQGAW</sequence>
<feature type="compositionally biased region" description="Gly residues" evidence="1">
    <location>
        <begin position="154"/>
        <end position="164"/>
    </location>
</feature>
<dbReference type="AlphaFoldDB" id="A0A9P4UAW0"/>
<keyword evidence="3" id="KW-1185">Reference proteome</keyword>
<evidence type="ECO:0000313" key="3">
    <source>
        <dbReference type="Proteomes" id="UP000799764"/>
    </source>
</evidence>
<dbReference type="EMBL" id="MU001500">
    <property type="protein sequence ID" value="KAF2444934.1"/>
    <property type="molecule type" value="Genomic_DNA"/>
</dbReference>
<dbReference type="PANTHER" id="PTHR42085:SF8">
    <property type="entry name" value="F-BOX DOMAIN-CONTAINING PROTEIN"/>
    <property type="match status" value="1"/>
</dbReference>
<feature type="compositionally biased region" description="Polar residues" evidence="1">
    <location>
        <begin position="1"/>
        <end position="12"/>
    </location>
</feature>
<feature type="region of interest" description="Disordered" evidence="1">
    <location>
        <begin position="1"/>
        <end position="52"/>
    </location>
</feature>
<reference evidence="2" key="1">
    <citation type="journal article" date="2020" name="Stud. Mycol.">
        <title>101 Dothideomycetes genomes: a test case for predicting lifestyles and emergence of pathogens.</title>
        <authorList>
            <person name="Haridas S."/>
            <person name="Albert R."/>
            <person name="Binder M."/>
            <person name="Bloem J."/>
            <person name="Labutti K."/>
            <person name="Salamov A."/>
            <person name="Andreopoulos B."/>
            <person name="Baker S."/>
            <person name="Barry K."/>
            <person name="Bills G."/>
            <person name="Bluhm B."/>
            <person name="Cannon C."/>
            <person name="Castanera R."/>
            <person name="Culley D."/>
            <person name="Daum C."/>
            <person name="Ezra D."/>
            <person name="Gonzalez J."/>
            <person name="Henrissat B."/>
            <person name="Kuo A."/>
            <person name="Liang C."/>
            <person name="Lipzen A."/>
            <person name="Lutzoni F."/>
            <person name="Magnuson J."/>
            <person name="Mondo S."/>
            <person name="Nolan M."/>
            <person name="Ohm R."/>
            <person name="Pangilinan J."/>
            <person name="Park H.-J."/>
            <person name="Ramirez L."/>
            <person name="Alfaro M."/>
            <person name="Sun H."/>
            <person name="Tritt A."/>
            <person name="Yoshinaga Y."/>
            <person name="Zwiers L.-H."/>
            <person name="Turgeon B."/>
            <person name="Goodwin S."/>
            <person name="Spatafora J."/>
            <person name="Crous P."/>
            <person name="Grigoriev I."/>
        </authorList>
    </citation>
    <scope>NUCLEOTIDE SEQUENCE</scope>
    <source>
        <strain evidence="2">CBS 690.94</strain>
    </source>
</reference>
<evidence type="ECO:0000313" key="2">
    <source>
        <dbReference type="EMBL" id="KAF2444934.1"/>
    </source>
</evidence>
<dbReference type="Proteomes" id="UP000799764">
    <property type="component" value="Unassembled WGS sequence"/>
</dbReference>
<gene>
    <name evidence="2" type="ORF">P171DRAFT_443870</name>
</gene>
<proteinExistence type="predicted"/>
<comment type="caution">
    <text evidence="2">The sequence shown here is derived from an EMBL/GenBank/DDBJ whole genome shotgun (WGS) entry which is preliminary data.</text>
</comment>
<dbReference type="InterPro" id="IPR038883">
    <property type="entry name" value="AN11006-like"/>
</dbReference>
<dbReference type="OrthoDB" id="5397846at2759"/>
<organism evidence="2 3">
    <name type="scientific">Karstenula rhodostoma CBS 690.94</name>
    <dbReference type="NCBI Taxonomy" id="1392251"/>
    <lineage>
        <taxon>Eukaryota</taxon>
        <taxon>Fungi</taxon>
        <taxon>Dikarya</taxon>
        <taxon>Ascomycota</taxon>
        <taxon>Pezizomycotina</taxon>
        <taxon>Dothideomycetes</taxon>
        <taxon>Pleosporomycetidae</taxon>
        <taxon>Pleosporales</taxon>
        <taxon>Massarineae</taxon>
        <taxon>Didymosphaeriaceae</taxon>
        <taxon>Karstenula</taxon>
    </lineage>
</organism>
<accession>A0A9P4UAW0</accession>
<feature type="region of interest" description="Disordered" evidence="1">
    <location>
        <begin position="148"/>
        <end position="177"/>
    </location>
</feature>
<feature type="compositionally biased region" description="Basic and acidic residues" evidence="1">
    <location>
        <begin position="165"/>
        <end position="177"/>
    </location>
</feature>
<name>A0A9P4UAW0_9PLEO</name>
<evidence type="ECO:0000256" key="1">
    <source>
        <dbReference type="SAM" id="MobiDB-lite"/>
    </source>
</evidence>
<protein>
    <submittedName>
        <fullName evidence="2">Uncharacterized protein</fullName>
    </submittedName>
</protein>